<dbReference type="EMBL" id="ASHM01045060">
    <property type="protein sequence ID" value="PNX83860.1"/>
    <property type="molecule type" value="Genomic_DNA"/>
</dbReference>
<dbReference type="AlphaFoldDB" id="A0A2K3LZA2"/>
<feature type="region of interest" description="Disordered" evidence="1">
    <location>
        <begin position="38"/>
        <end position="62"/>
    </location>
</feature>
<gene>
    <name evidence="2" type="ORF">L195_g039909</name>
</gene>
<evidence type="ECO:0000313" key="2">
    <source>
        <dbReference type="EMBL" id="PNX83860.1"/>
    </source>
</evidence>
<reference evidence="2 3" key="1">
    <citation type="journal article" date="2014" name="Am. J. Bot.">
        <title>Genome assembly and annotation for red clover (Trifolium pratense; Fabaceae).</title>
        <authorList>
            <person name="Istvanek J."/>
            <person name="Jaros M."/>
            <person name="Krenek A."/>
            <person name="Repkova J."/>
        </authorList>
    </citation>
    <scope>NUCLEOTIDE SEQUENCE [LARGE SCALE GENOMIC DNA]</scope>
    <source>
        <strain evidence="3">cv. Tatra</strain>
        <tissue evidence="2">Young leaves</tissue>
    </source>
</reference>
<name>A0A2K3LZA2_TRIPR</name>
<evidence type="ECO:0000313" key="3">
    <source>
        <dbReference type="Proteomes" id="UP000236291"/>
    </source>
</evidence>
<evidence type="ECO:0000256" key="1">
    <source>
        <dbReference type="SAM" id="MobiDB-lite"/>
    </source>
</evidence>
<reference evidence="2 3" key="2">
    <citation type="journal article" date="2017" name="Front. Plant Sci.">
        <title>Gene Classification and Mining of Molecular Markers Useful in Red Clover (Trifolium pratense) Breeding.</title>
        <authorList>
            <person name="Istvanek J."/>
            <person name="Dluhosova J."/>
            <person name="Dluhos P."/>
            <person name="Patkova L."/>
            <person name="Nedelnik J."/>
            <person name="Repkova J."/>
        </authorList>
    </citation>
    <scope>NUCLEOTIDE SEQUENCE [LARGE SCALE GENOMIC DNA]</scope>
    <source>
        <strain evidence="3">cv. Tatra</strain>
        <tissue evidence="2">Young leaves</tissue>
    </source>
</reference>
<protein>
    <submittedName>
        <fullName evidence="2">Magnesium-dependent phosphatase 1-like protein</fullName>
    </submittedName>
</protein>
<organism evidence="2 3">
    <name type="scientific">Trifolium pratense</name>
    <name type="common">Red clover</name>
    <dbReference type="NCBI Taxonomy" id="57577"/>
    <lineage>
        <taxon>Eukaryota</taxon>
        <taxon>Viridiplantae</taxon>
        <taxon>Streptophyta</taxon>
        <taxon>Embryophyta</taxon>
        <taxon>Tracheophyta</taxon>
        <taxon>Spermatophyta</taxon>
        <taxon>Magnoliopsida</taxon>
        <taxon>eudicotyledons</taxon>
        <taxon>Gunneridae</taxon>
        <taxon>Pentapetalae</taxon>
        <taxon>rosids</taxon>
        <taxon>fabids</taxon>
        <taxon>Fabales</taxon>
        <taxon>Fabaceae</taxon>
        <taxon>Papilionoideae</taxon>
        <taxon>50 kb inversion clade</taxon>
        <taxon>NPAAA clade</taxon>
        <taxon>Hologalegina</taxon>
        <taxon>IRL clade</taxon>
        <taxon>Trifolieae</taxon>
        <taxon>Trifolium</taxon>
    </lineage>
</organism>
<accession>A0A2K3LZA2</accession>
<proteinExistence type="predicted"/>
<dbReference type="Proteomes" id="UP000236291">
    <property type="component" value="Unassembled WGS sequence"/>
</dbReference>
<dbReference type="ExpressionAtlas" id="A0A2K3LZA2">
    <property type="expression patterns" value="baseline"/>
</dbReference>
<comment type="caution">
    <text evidence="2">The sequence shown here is derived from an EMBL/GenBank/DDBJ whole genome shotgun (WGS) entry which is preliminary data.</text>
</comment>
<feature type="non-terminal residue" evidence="2">
    <location>
        <position position="1"/>
    </location>
</feature>
<sequence>VSKMGVTSILVDNGVNLGALSQGLTQFSRNWNTSQKNKQKWLSNYSQKPDTSNSAPSNSMSK</sequence>